<proteinExistence type="predicted"/>
<feature type="non-terminal residue" evidence="1">
    <location>
        <position position="125"/>
    </location>
</feature>
<comment type="caution">
    <text evidence="1">The sequence shown here is derived from an EMBL/GenBank/DDBJ whole genome shotgun (WGS) entry which is preliminary data.</text>
</comment>
<evidence type="ECO:0000313" key="1">
    <source>
        <dbReference type="EMBL" id="KAJ9062442.1"/>
    </source>
</evidence>
<sequence length="125" mass="13525">MVPGTSTQLPYSVRSTNNFPTYQTDMEAPPTPKPDCLPPSPDLSPPTASQYTGIAYITLAGLVDIMVPFTGPWALLAPLLWWALPSSQQSKLAAEANRTPTGMWYPDSCSTSKPSEADFPLVRPN</sequence>
<organism evidence="1 2">
    <name type="scientific">Entomophthora muscae</name>
    <dbReference type="NCBI Taxonomy" id="34485"/>
    <lineage>
        <taxon>Eukaryota</taxon>
        <taxon>Fungi</taxon>
        <taxon>Fungi incertae sedis</taxon>
        <taxon>Zoopagomycota</taxon>
        <taxon>Entomophthoromycotina</taxon>
        <taxon>Entomophthoromycetes</taxon>
        <taxon>Entomophthorales</taxon>
        <taxon>Entomophthoraceae</taxon>
        <taxon>Entomophthora</taxon>
    </lineage>
</organism>
<name>A0ACC2SJH7_9FUNG</name>
<keyword evidence="2" id="KW-1185">Reference proteome</keyword>
<protein>
    <submittedName>
        <fullName evidence="1">Uncharacterized protein</fullName>
    </submittedName>
</protein>
<reference evidence="1" key="1">
    <citation type="submission" date="2022-04" db="EMBL/GenBank/DDBJ databases">
        <title>Genome of the entomopathogenic fungus Entomophthora muscae.</title>
        <authorList>
            <person name="Elya C."/>
            <person name="Lovett B.R."/>
            <person name="Lee E."/>
            <person name="Macias A.M."/>
            <person name="Hajek A.E."/>
            <person name="De Bivort B.L."/>
            <person name="Kasson M.T."/>
            <person name="De Fine Licht H.H."/>
            <person name="Stajich J.E."/>
        </authorList>
    </citation>
    <scope>NUCLEOTIDE SEQUENCE</scope>
    <source>
        <strain evidence="1">Berkeley</strain>
    </source>
</reference>
<dbReference type="EMBL" id="QTSX02005006">
    <property type="protein sequence ID" value="KAJ9062442.1"/>
    <property type="molecule type" value="Genomic_DNA"/>
</dbReference>
<dbReference type="Proteomes" id="UP001165960">
    <property type="component" value="Unassembled WGS sequence"/>
</dbReference>
<accession>A0ACC2SJH7</accession>
<evidence type="ECO:0000313" key="2">
    <source>
        <dbReference type="Proteomes" id="UP001165960"/>
    </source>
</evidence>
<gene>
    <name evidence="1" type="ORF">DSO57_1010690</name>
</gene>